<organism evidence="2 3">
    <name type="scientific">Allopontixanthobacter confluentis</name>
    <dbReference type="NCBI Taxonomy" id="1849021"/>
    <lineage>
        <taxon>Bacteria</taxon>
        <taxon>Pseudomonadati</taxon>
        <taxon>Pseudomonadota</taxon>
        <taxon>Alphaproteobacteria</taxon>
        <taxon>Sphingomonadales</taxon>
        <taxon>Erythrobacteraceae</taxon>
        <taxon>Allopontixanthobacter</taxon>
    </lineage>
</organism>
<dbReference type="EMBL" id="WTYU01000001">
    <property type="protein sequence ID" value="MXP14224.1"/>
    <property type="molecule type" value="Genomic_DNA"/>
</dbReference>
<name>A0A6L7GG07_9SPHN</name>
<evidence type="ECO:0000313" key="3">
    <source>
        <dbReference type="Proteomes" id="UP000473531"/>
    </source>
</evidence>
<keyword evidence="3" id="KW-1185">Reference proteome</keyword>
<dbReference type="Proteomes" id="UP000473531">
    <property type="component" value="Unassembled WGS sequence"/>
</dbReference>
<evidence type="ECO:0000256" key="1">
    <source>
        <dbReference type="SAM" id="Phobius"/>
    </source>
</evidence>
<dbReference type="AlphaFoldDB" id="A0A6L7GG07"/>
<keyword evidence="1" id="KW-0812">Transmembrane</keyword>
<gene>
    <name evidence="2" type="ORF">GRI44_05610</name>
</gene>
<dbReference type="RefSeq" id="WP_160600412.1">
    <property type="nucleotide sequence ID" value="NZ_WTYU01000001.1"/>
</dbReference>
<sequence>MSIATIIIALVLMFVAFKVLTGILKFGAIIAVLLIAAYLVSQGIV</sequence>
<protein>
    <submittedName>
        <fullName evidence="2">Uncharacterized protein</fullName>
    </submittedName>
</protein>
<keyword evidence="1" id="KW-1133">Transmembrane helix</keyword>
<feature type="transmembrane region" description="Helical" evidence="1">
    <location>
        <begin position="6"/>
        <end position="39"/>
    </location>
</feature>
<evidence type="ECO:0000313" key="2">
    <source>
        <dbReference type="EMBL" id="MXP14224.1"/>
    </source>
</evidence>
<keyword evidence="1" id="KW-0472">Membrane</keyword>
<comment type="caution">
    <text evidence="2">The sequence shown here is derived from an EMBL/GenBank/DDBJ whole genome shotgun (WGS) entry which is preliminary data.</text>
</comment>
<reference evidence="2 3" key="1">
    <citation type="submission" date="2019-12" db="EMBL/GenBank/DDBJ databases">
        <title>Genomic-based taxomic classification of the family Erythrobacteraceae.</title>
        <authorList>
            <person name="Xu L."/>
        </authorList>
    </citation>
    <scope>NUCLEOTIDE SEQUENCE [LARGE SCALE GENOMIC DNA]</scope>
    <source>
        <strain evidence="2 3">KCTC 52259</strain>
    </source>
</reference>
<accession>A0A6L7GG07</accession>
<proteinExistence type="predicted"/>